<dbReference type="InterPro" id="IPR057529">
    <property type="entry name" value="MRCK/ROCK_PH"/>
</dbReference>
<evidence type="ECO:0000256" key="14">
    <source>
        <dbReference type="ARBA" id="ARBA00022840"/>
    </source>
</evidence>
<dbReference type="STRING" id="199890.A0A182P1E5"/>
<keyword evidence="29" id="KW-1185">Reference proteome</keyword>
<dbReference type="GO" id="GO:0005856">
    <property type="term" value="C:cytoskeleton"/>
    <property type="evidence" value="ECO:0007669"/>
    <property type="project" value="TreeGrafter"/>
</dbReference>
<feature type="binding site" evidence="19">
    <location>
        <position position="162"/>
    </location>
    <ligand>
        <name>ATP</name>
        <dbReference type="ChEBI" id="CHEBI:30616"/>
    </ligand>
</feature>
<dbReference type="InterPro" id="IPR001180">
    <property type="entry name" value="CNH_dom"/>
</dbReference>
<evidence type="ECO:0000256" key="19">
    <source>
        <dbReference type="PROSITE-ProRule" id="PRU10141"/>
    </source>
</evidence>
<evidence type="ECO:0000256" key="6">
    <source>
        <dbReference type="ARBA" id="ARBA00022527"/>
    </source>
</evidence>
<dbReference type="GO" id="GO:0005737">
    <property type="term" value="C:cytoplasm"/>
    <property type="evidence" value="ECO:0007669"/>
    <property type="project" value="UniProtKB-SubCell"/>
</dbReference>
<dbReference type="Gene3D" id="1.10.510.10">
    <property type="entry name" value="Transferase(Phosphotransferase) domain 1"/>
    <property type="match status" value="1"/>
</dbReference>
<evidence type="ECO:0000256" key="12">
    <source>
        <dbReference type="ARBA" id="ARBA00022777"/>
    </source>
</evidence>
<dbReference type="Pfam" id="PF25346">
    <property type="entry name" value="PH_MRCK"/>
    <property type="match status" value="1"/>
</dbReference>
<dbReference type="Pfam" id="PF00130">
    <property type="entry name" value="C1_1"/>
    <property type="match status" value="1"/>
</dbReference>
<dbReference type="SMART" id="SM00233">
    <property type="entry name" value="PH"/>
    <property type="match status" value="1"/>
</dbReference>
<feature type="region of interest" description="Disordered" evidence="21">
    <location>
        <begin position="2127"/>
        <end position="2147"/>
    </location>
</feature>
<dbReference type="InterPro" id="IPR002219">
    <property type="entry name" value="PKC_DAG/PE"/>
</dbReference>
<dbReference type="Pfam" id="PF15796">
    <property type="entry name" value="KELK"/>
    <property type="match status" value="1"/>
</dbReference>
<evidence type="ECO:0000256" key="21">
    <source>
        <dbReference type="SAM" id="MobiDB-lite"/>
    </source>
</evidence>
<dbReference type="PANTHER" id="PTHR22988:SF66">
    <property type="entry name" value="SERINE_THREONINE-PROTEIN KINASE GENGHIS KHAN"/>
    <property type="match status" value="1"/>
</dbReference>
<feature type="compositionally biased region" description="Polar residues" evidence="21">
    <location>
        <begin position="2051"/>
        <end position="2060"/>
    </location>
</feature>
<comment type="catalytic activity">
    <reaction evidence="17">
        <text>L-threonyl-[protein] + ATP = O-phospho-L-threonyl-[protein] + ADP + H(+)</text>
        <dbReference type="Rhea" id="RHEA:46608"/>
        <dbReference type="Rhea" id="RHEA-COMP:11060"/>
        <dbReference type="Rhea" id="RHEA-COMP:11605"/>
        <dbReference type="ChEBI" id="CHEBI:15378"/>
        <dbReference type="ChEBI" id="CHEBI:30013"/>
        <dbReference type="ChEBI" id="CHEBI:30616"/>
        <dbReference type="ChEBI" id="CHEBI:61977"/>
        <dbReference type="ChEBI" id="CHEBI:456216"/>
        <dbReference type="EC" id="2.7.11.1"/>
    </reaction>
</comment>
<evidence type="ECO:0000256" key="13">
    <source>
        <dbReference type="ARBA" id="ARBA00022833"/>
    </source>
</evidence>
<dbReference type="Gene3D" id="2.30.29.30">
    <property type="entry name" value="Pleckstrin-homology domain (PH domain)/Phosphotyrosine-binding domain (PTB)"/>
    <property type="match status" value="1"/>
</dbReference>
<dbReference type="InterPro" id="IPR000961">
    <property type="entry name" value="AGC-kinase_C"/>
</dbReference>
<dbReference type="FunFam" id="1.10.510.10:FF:000014">
    <property type="entry name" value="Non-specific serine/threonine protein kinase"/>
    <property type="match status" value="1"/>
</dbReference>
<name>A0A182P1E5_9DIPT</name>
<evidence type="ECO:0000256" key="10">
    <source>
        <dbReference type="ARBA" id="ARBA00022741"/>
    </source>
</evidence>
<feature type="compositionally biased region" description="Polar residues" evidence="21">
    <location>
        <begin position="1020"/>
        <end position="1038"/>
    </location>
</feature>
<keyword evidence="13" id="KW-0862">Zinc</keyword>
<dbReference type="SUPFAM" id="SSF57889">
    <property type="entry name" value="Cysteine-rich domain"/>
    <property type="match status" value="1"/>
</dbReference>
<feature type="domain" description="Phorbol-ester/DAG-type" evidence="24">
    <location>
        <begin position="1431"/>
        <end position="1481"/>
    </location>
</feature>
<evidence type="ECO:0000256" key="3">
    <source>
        <dbReference type="ARBA" id="ARBA00005719"/>
    </source>
</evidence>
<dbReference type="InterPro" id="IPR000719">
    <property type="entry name" value="Prot_kinase_dom"/>
</dbReference>
<feature type="region of interest" description="Disordered" evidence="21">
    <location>
        <begin position="1097"/>
        <end position="1176"/>
    </location>
</feature>
<evidence type="ECO:0000256" key="11">
    <source>
        <dbReference type="ARBA" id="ARBA00022771"/>
    </source>
</evidence>
<dbReference type="PROSITE" id="PS50011">
    <property type="entry name" value="PROTEIN_KINASE_DOM"/>
    <property type="match status" value="1"/>
</dbReference>
<keyword evidence="5" id="KW-0963">Cytoplasm</keyword>
<feature type="region of interest" description="Disordered" evidence="21">
    <location>
        <begin position="966"/>
        <end position="1008"/>
    </location>
</feature>
<feature type="region of interest" description="Disordered" evidence="21">
    <location>
        <begin position="1019"/>
        <end position="1038"/>
    </location>
</feature>
<feature type="region of interest" description="Disordered" evidence="21">
    <location>
        <begin position="1235"/>
        <end position="1257"/>
    </location>
</feature>
<dbReference type="GO" id="GO:0004674">
    <property type="term" value="F:protein serine/threonine kinase activity"/>
    <property type="evidence" value="ECO:0007669"/>
    <property type="project" value="UniProtKB-KW"/>
</dbReference>
<dbReference type="Gene3D" id="3.30.60.20">
    <property type="match status" value="1"/>
</dbReference>
<evidence type="ECO:0000256" key="15">
    <source>
        <dbReference type="ARBA" id="ARBA00022842"/>
    </source>
</evidence>
<dbReference type="PROSITE" id="PS50108">
    <property type="entry name" value="CRIB"/>
    <property type="match status" value="1"/>
</dbReference>
<evidence type="ECO:0000256" key="17">
    <source>
        <dbReference type="ARBA" id="ARBA00047899"/>
    </source>
</evidence>
<sequence>MASDQKDVLAGLNLSKLSVQSPSARLKELENLILDHVTTNNNFSNNSSNGTTTGNNTSSSPLFGTILSSVAAAAGLSAVKFLSVETMLDCLVVLYDECCNSSLRREKTVSDFIELMKSVVQSVKQLRLSRDDFEVLKVIGRGAFGEVCVVRMHHTSQIYAMKILNKWEMLKRAETACFREERDVLVFGDRRWITNLHYAFQDDINLYLIMDYYCGGDLLTLLSKFEDRLPEDMARFYIAEMVLAIHSIHELKYVHRDIKPDNIVLDASGHVRLADFGSCLRLGPQGTVQSNVAVGTPDYISPEILRAMEDGQGKYGPECDWWSLGVCMYEMLFGETPFYAESLVETYGKIMNHKNSFDFPNDDDEFGVSDQAKDLIRQLICAPEYRLGQNGIDDFKAHPWFEGINWDTIRNGQAPYIPEVSSPTDTSNFDVDDTDIKLSDAVPPTTNPAFSGHHLPFVGFTFTKDSSLSDVGRLSRAMTANNISQPLPPLKLEKHGSEEKQRLSPDSTRKLQDEINILTKRNCELESQIKSFERVGALSVGTAAAGDSVDGQVDAKIKENEKMIRLLRQEKEDLQKEHQDALDRLKQQDKELKDALEQRKLAMAEYTEVTDKLSDLRQQKQKLSRQVRDKEEELEVTMQKVDTLRSELRKTDKQRREQDARLQDLISELNRERQQRERSEECYRQLQMEARSRSSSELGSSNSLGISSSDSIRLEIDRLEVEYSEKINQQQTRYNIEISALRDQLNEADNHREMLQRELQQAREKLDSSRLESLTDSEETILELRKRHEREKKILLDDNRKLITDLEMISESNRRLTAERLQMESEYEDLRNRRQAFSQWERQIAEIIQWVSDEKDARGYLQALATKMTEELEYLKHTGPLNHNASDNKNWRNRRSQKLDKMELLNLQSSLQNEIQAKAVISEELTRTRTDLVAAQKDLRETRQICESISSELKRKESMIKELQQRLESNEGCDGSTASSRRSTSSIRGLSSNLNEPPIIGRTRSSREVEMRDVLETVRKQQMASATPSPSHSTVSSAISYDDERLVENLLKEVQRSDANNRLTEGSKTKNATLTGTTDELTEFERAVLNKYIRELQETAGSGSSTEQTNDQGDDSMRDNRLRMKGGVELDENANPLEAESGVTASERDDRLKQSTQTSEGEKLEKENEELSVTPSTHPQVVTYADASMLTASTGTTSTTSSIGNSNGSTTITTLTTSNCSNIHAANNSLESIGYQSKDDESNANTSDPMKGDANANDHNSVAPSLSYCANTTTTTNEAEQWRIETGPSTNAASSKTMAMVGLQSVQPVGDTATVARETRAANRSRAMRRNFSVWDELIEPPHITTTTTIDHTTLIPRSILPEANGEGCPAAPPPLTLTPSTEPPVTVSPSMVVVQVVDDLVALLTPPSMHSVMMSHQQDVHPHRQQKAKVHQFLVRTFSSPTKCNHCTSLMVGLTRQGVVCELCGFACHMICCPKVPTQCPVPSDQTKRPLGIDPTRGIGTAYEGYVKVPKLGGVKRGWVRQFVVVCDFKLFLYDISADRSALPSVHVTQVLDMRDPEFTVSGVRESDVIHATKKDVPCIFRITTSLLDGGSSLQTLMLADTESEKAKWVVALSELHRILKRNNLPNTAMFRVREVLDSTVSAIRNALSALIIDPERILLGTEEGLFCLDLDRSQIARIGESKKVYQLWYIAEEQLLVILCGKQRHLRLLPIRALETVDVEWIKVAESKNCITACTGIIERGPQPVFCIVLALKRQNTSQIVVYVVNRDRSRHHKMCEFTVAYPVQSLQVLSDMRLAVGHQSGFTAYCLQGAAKAMPLVHPENQLNNFLNFSGVDAWRVIEIQSGHGGNVHGEYLLVFQTLAIYVDLQGRKSRDREIMYPAVPKHITYCDGHLLVYSETHLDIFNTQTAEWVQSIGLKRSRPLMNNGSLTLTYINDSVHVVYLANMHTRELLNLSPCDRDGRLKSKRFSLREPNRTIRTSTDRRSKLISAPTNFNHISHMGPGDGIQKQRLLDLPTTIETADQSTQQQRISTMRHAPPPPRAPPRPSMLHQLNGSNNSLPGAKRTAPARPRDQPPSLPRSPSPLGSMSSLHDVLKVSVADMHFLKYFTKLLTIRSALEHTGRSFCLKGPASTARQPDHSGMDQADP</sequence>
<dbReference type="GO" id="GO:0008270">
    <property type="term" value="F:zinc ion binding"/>
    <property type="evidence" value="ECO:0007669"/>
    <property type="project" value="UniProtKB-KW"/>
</dbReference>
<dbReference type="CDD" id="cd20809">
    <property type="entry name" value="C1_MRCK"/>
    <property type="match status" value="1"/>
</dbReference>
<feature type="region of interest" description="Disordered" evidence="21">
    <location>
        <begin position="1057"/>
        <end position="1078"/>
    </location>
</feature>
<evidence type="ECO:0000256" key="20">
    <source>
        <dbReference type="SAM" id="Coils"/>
    </source>
</evidence>
<dbReference type="InterPro" id="IPR050839">
    <property type="entry name" value="Rho-assoc_Ser/Thr_Kinase"/>
</dbReference>
<keyword evidence="11" id="KW-0863">Zinc-finger</keyword>
<evidence type="ECO:0000259" key="27">
    <source>
        <dbReference type="PROSITE" id="PS51285"/>
    </source>
</evidence>
<dbReference type="SMART" id="SM00220">
    <property type="entry name" value="S_TKc"/>
    <property type="match status" value="1"/>
</dbReference>
<dbReference type="Gene3D" id="3.30.200.20">
    <property type="entry name" value="Phosphorylase Kinase, domain 1"/>
    <property type="match status" value="1"/>
</dbReference>
<comment type="cofactor">
    <cofactor evidence="1">
        <name>Mg(2+)</name>
        <dbReference type="ChEBI" id="CHEBI:18420"/>
    </cofactor>
</comment>
<evidence type="ECO:0000256" key="9">
    <source>
        <dbReference type="ARBA" id="ARBA00022723"/>
    </source>
</evidence>
<feature type="compositionally biased region" description="Polar residues" evidence="21">
    <location>
        <begin position="2022"/>
        <end position="2032"/>
    </location>
</feature>
<evidence type="ECO:0000256" key="4">
    <source>
        <dbReference type="ARBA" id="ARBA00012513"/>
    </source>
</evidence>
<dbReference type="FunFam" id="3.30.60.20:FF:000005">
    <property type="entry name" value="Non-specific serine/threonine protein kinase"/>
    <property type="match status" value="1"/>
</dbReference>
<evidence type="ECO:0000256" key="1">
    <source>
        <dbReference type="ARBA" id="ARBA00001946"/>
    </source>
</evidence>
<dbReference type="EnsemblMetazoa" id="AEPI000727-RA">
    <property type="protein sequence ID" value="AEPI000727-PA"/>
    <property type="gene ID" value="AEPI000727"/>
</dbReference>
<feature type="region of interest" description="Disordered" evidence="21">
    <location>
        <begin position="687"/>
        <end position="706"/>
    </location>
</feature>
<dbReference type="CDD" id="cd01243">
    <property type="entry name" value="PH_MRCK"/>
    <property type="match status" value="1"/>
</dbReference>
<dbReference type="SMART" id="SM00109">
    <property type="entry name" value="C1"/>
    <property type="match status" value="1"/>
</dbReference>
<feature type="domain" description="PH" evidence="22">
    <location>
        <begin position="1501"/>
        <end position="1619"/>
    </location>
</feature>
<dbReference type="GO" id="GO:0031032">
    <property type="term" value="P:actomyosin structure organization"/>
    <property type="evidence" value="ECO:0007669"/>
    <property type="project" value="TreeGrafter"/>
</dbReference>
<feature type="domain" description="CNH" evidence="26">
    <location>
        <begin position="1645"/>
        <end position="1931"/>
    </location>
</feature>
<dbReference type="InterPro" id="IPR001849">
    <property type="entry name" value="PH_domain"/>
</dbReference>
<evidence type="ECO:0000313" key="29">
    <source>
        <dbReference type="Proteomes" id="UP000075885"/>
    </source>
</evidence>
<comment type="catalytic activity">
    <reaction evidence="18">
        <text>L-seryl-[protein] + ATP = O-phospho-L-seryl-[protein] + ADP + H(+)</text>
        <dbReference type="Rhea" id="RHEA:17989"/>
        <dbReference type="Rhea" id="RHEA-COMP:9863"/>
        <dbReference type="Rhea" id="RHEA-COMP:11604"/>
        <dbReference type="ChEBI" id="CHEBI:15378"/>
        <dbReference type="ChEBI" id="CHEBI:29999"/>
        <dbReference type="ChEBI" id="CHEBI:30616"/>
        <dbReference type="ChEBI" id="CHEBI:83421"/>
        <dbReference type="ChEBI" id="CHEBI:456216"/>
        <dbReference type="EC" id="2.7.11.1"/>
    </reaction>
</comment>
<dbReference type="PANTHER" id="PTHR22988">
    <property type="entry name" value="MYOTONIC DYSTROPHY S/T KINASE-RELATED"/>
    <property type="match status" value="1"/>
</dbReference>
<evidence type="ECO:0000256" key="5">
    <source>
        <dbReference type="ARBA" id="ARBA00022490"/>
    </source>
</evidence>
<reference evidence="29" key="1">
    <citation type="submission" date="2013-03" db="EMBL/GenBank/DDBJ databases">
        <title>The Genome Sequence of Anopheles epiroticus epiroticus2.</title>
        <authorList>
            <consortium name="The Broad Institute Genomics Platform"/>
            <person name="Neafsey D.E."/>
            <person name="Howell P."/>
            <person name="Walker B."/>
            <person name="Young S.K."/>
            <person name="Zeng Q."/>
            <person name="Gargeya S."/>
            <person name="Fitzgerald M."/>
            <person name="Haas B."/>
            <person name="Abouelleil A."/>
            <person name="Allen A.W."/>
            <person name="Alvarado L."/>
            <person name="Arachchi H.M."/>
            <person name="Berlin A.M."/>
            <person name="Chapman S.B."/>
            <person name="Gainer-Dewar J."/>
            <person name="Goldberg J."/>
            <person name="Griggs A."/>
            <person name="Gujja S."/>
            <person name="Hansen M."/>
            <person name="Howarth C."/>
            <person name="Imamovic A."/>
            <person name="Ireland A."/>
            <person name="Larimer J."/>
            <person name="McCowan C."/>
            <person name="Murphy C."/>
            <person name="Pearson M."/>
            <person name="Poon T.W."/>
            <person name="Priest M."/>
            <person name="Roberts A."/>
            <person name="Saif S."/>
            <person name="Shea T."/>
            <person name="Sisk P."/>
            <person name="Sykes S."/>
            <person name="Wortman J."/>
            <person name="Nusbaum C."/>
            <person name="Birren B."/>
        </authorList>
    </citation>
    <scope>NUCLEOTIDE SEQUENCE [LARGE SCALE GENOMIC DNA]</scope>
    <source>
        <strain evidence="29">Epiroticus2</strain>
    </source>
</reference>
<dbReference type="Proteomes" id="UP000075885">
    <property type="component" value="Unassembled WGS sequence"/>
</dbReference>
<keyword evidence="14 19" id="KW-0067">ATP-binding</keyword>
<evidence type="ECO:0000256" key="2">
    <source>
        <dbReference type="ARBA" id="ARBA00004496"/>
    </source>
</evidence>
<keyword evidence="16 20" id="KW-0175">Coiled coil</keyword>
<protein>
    <recommendedName>
        <fullName evidence="4">non-specific serine/threonine protein kinase</fullName>
        <ecNumber evidence="4">2.7.11.1</ecNumber>
    </recommendedName>
</protein>
<dbReference type="PROSITE" id="PS50219">
    <property type="entry name" value="CNH"/>
    <property type="match status" value="1"/>
</dbReference>
<dbReference type="SMART" id="SM00036">
    <property type="entry name" value="CNH"/>
    <property type="match status" value="1"/>
</dbReference>
<feature type="domain" description="AGC-kinase C-terminal" evidence="27">
    <location>
        <begin position="402"/>
        <end position="472"/>
    </location>
</feature>
<dbReference type="CDD" id="cd00132">
    <property type="entry name" value="CRIB"/>
    <property type="match status" value="1"/>
</dbReference>
<keyword evidence="12" id="KW-0418">Kinase</keyword>
<dbReference type="InterPro" id="IPR017892">
    <property type="entry name" value="Pkinase_C"/>
</dbReference>
<evidence type="ECO:0000256" key="18">
    <source>
        <dbReference type="ARBA" id="ARBA00048679"/>
    </source>
</evidence>
<dbReference type="SMART" id="SM00133">
    <property type="entry name" value="S_TK_X"/>
    <property type="match status" value="1"/>
</dbReference>
<dbReference type="GO" id="GO:0106310">
    <property type="term" value="F:protein serine kinase activity"/>
    <property type="evidence" value="ECO:0007669"/>
    <property type="project" value="RHEA"/>
</dbReference>
<reference evidence="28" key="2">
    <citation type="submission" date="2020-05" db="UniProtKB">
        <authorList>
            <consortium name="EnsemblMetazoa"/>
        </authorList>
    </citation>
    <scope>IDENTIFICATION</scope>
    <source>
        <strain evidence="28">Epiroticus2</strain>
    </source>
</reference>
<dbReference type="FunFam" id="3.30.200.20:FF:000017">
    <property type="entry name" value="Non-specific serine/threonine protein kinase"/>
    <property type="match status" value="1"/>
</dbReference>
<dbReference type="Pfam" id="PF00069">
    <property type="entry name" value="Pkinase"/>
    <property type="match status" value="1"/>
</dbReference>
<feature type="coiled-coil region" evidence="20">
    <location>
        <begin position="806"/>
        <end position="833"/>
    </location>
</feature>
<evidence type="ECO:0000259" key="23">
    <source>
        <dbReference type="PROSITE" id="PS50011"/>
    </source>
</evidence>
<evidence type="ECO:0000256" key="16">
    <source>
        <dbReference type="ARBA" id="ARBA00023054"/>
    </source>
</evidence>
<dbReference type="PROSITE" id="PS00107">
    <property type="entry name" value="PROTEIN_KINASE_ATP"/>
    <property type="match status" value="1"/>
</dbReference>
<organism evidence="28 29">
    <name type="scientific">Anopheles epiroticus</name>
    <dbReference type="NCBI Taxonomy" id="199890"/>
    <lineage>
        <taxon>Eukaryota</taxon>
        <taxon>Metazoa</taxon>
        <taxon>Ecdysozoa</taxon>
        <taxon>Arthropoda</taxon>
        <taxon>Hexapoda</taxon>
        <taxon>Insecta</taxon>
        <taxon>Pterygota</taxon>
        <taxon>Neoptera</taxon>
        <taxon>Endopterygota</taxon>
        <taxon>Diptera</taxon>
        <taxon>Nematocera</taxon>
        <taxon>Culicoidea</taxon>
        <taxon>Culicidae</taxon>
        <taxon>Anophelinae</taxon>
        <taxon>Anopheles</taxon>
    </lineage>
</organism>
<evidence type="ECO:0000313" key="28">
    <source>
        <dbReference type="EnsemblMetazoa" id="AEPI000727-PA"/>
    </source>
</evidence>
<feature type="coiled-coil region" evidence="20">
    <location>
        <begin position="738"/>
        <end position="772"/>
    </location>
</feature>
<keyword evidence="6" id="KW-0723">Serine/threonine-protein kinase</keyword>
<feature type="compositionally biased region" description="Low complexity" evidence="21">
    <location>
        <begin position="975"/>
        <end position="992"/>
    </location>
</feature>
<feature type="domain" description="Protein kinase" evidence="23">
    <location>
        <begin position="133"/>
        <end position="401"/>
    </location>
</feature>
<dbReference type="InterPro" id="IPR011009">
    <property type="entry name" value="Kinase-like_dom_sf"/>
</dbReference>
<dbReference type="CDD" id="cd05597">
    <property type="entry name" value="STKc_DMPK_like"/>
    <property type="match status" value="1"/>
</dbReference>
<dbReference type="InterPro" id="IPR011993">
    <property type="entry name" value="PH-like_dom_sf"/>
</dbReference>
<dbReference type="PROSITE" id="PS00108">
    <property type="entry name" value="PROTEIN_KINASE_ST"/>
    <property type="match status" value="1"/>
</dbReference>
<dbReference type="InterPro" id="IPR031597">
    <property type="entry name" value="KELK"/>
</dbReference>
<feature type="compositionally biased region" description="Basic and acidic residues" evidence="21">
    <location>
        <begin position="1115"/>
        <end position="1128"/>
    </location>
</feature>
<accession>A0A182P1E5</accession>
<feature type="compositionally biased region" description="Pro residues" evidence="21">
    <location>
        <begin position="2037"/>
        <end position="2047"/>
    </location>
</feature>
<feature type="compositionally biased region" description="Polar residues" evidence="21">
    <location>
        <begin position="1099"/>
        <end position="1111"/>
    </location>
</feature>
<evidence type="ECO:0000259" key="26">
    <source>
        <dbReference type="PROSITE" id="PS50219"/>
    </source>
</evidence>
<dbReference type="SUPFAM" id="SSF50729">
    <property type="entry name" value="PH domain-like"/>
    <property type="match status" value="1"/>
</dbReference>
<dbReference type="Pfam" id="PF00780">
    <property type="entry name" value="CNH"/>
    <property type="match status" value="1"/>
</dbReference>
<dbReference type="PROSITE" id="PS00479">
    <property type="entry name" value="ZF_DAG_PE_1"/>
    <property type="match status" value="1"/>
</dbReference>
<dbReference type="InterPro" id="IPR000095">
    <property type="entry name" value="CRIB_dom"/>
</dbReference>
<keyword evidence="9" id="KW-0479">Metal-binding</keyword>
<dbReference type="PROSITE" id="PS50003">
    <property type="entry name" value="PH_DOMAIN"/>
    <property type="match status" value="1"/>
</dbReference>
<dbReference type="InterPro" id="IPR046349">
    <property type="entry name" value="C1-like_sf"/>
</dbReference>
<feature type="compositionally biased region" description="Basic and acidic residues" evidence="21">
    <location>
        <begin position="491"/>
        <end position="509"/>
    </location>
</feature>
<dbReference type="Pfam" id="PF00433">
    <property type="entry name" value="Pkinase_C"/>
    <property type="match status" value="1"/>
</dbReference>
<dbReference type="InterPro" id="IPR017441">
    <property type="entry name" value="Protein_kinase_ATP_BS"/>
</dbReference>
<keyword evidence="10 19" id="KW-0547">Nucleotide-binding</keyword>
<keyword evidence="7" id="KW-0597">Phosphoprotein</keyword>
<feature type="region of interest" description="Disordered" evidence="21">
    <location>
        <begin position="2022"/>
        <end position="2088"/>
    </location>
</feature>
<feature type="compositionally biased region" description="Low complexity" evidence="21">
    <location>
        <begin position="693"/>
        <end position="706"/>
    </location>
</feature>
<keyword evidence="8" id="KW-0808">Transferase</keyword>
<dbReference type="SMART" id="SM00285">
    <property type="entry name" value="PBD"/>
    <property type="match status" value="1"/>
</dbReference>
<dbReference type="PROSITE" id="PS50081">
    <property type="entry name" value="ZF_DAG_PE_2"/>
    <property type="match status" value="1"/>
</dbReference>
<comment type="subcellular location">
    <subcellularLocation>
        <location evidence="2">Cytoplasm</location>
    </subcellularLocation>
</comment>
<dbReference type="EC" id="2.7.11.1" evidence="4"/>
<evidence type="ECO:0000256" key="7">
    <source>
        <dbReference type="ARBA" id="ARBA00022553"/>
    </source>
</evidence>
<evidence type="ECO:0000259" key="25">
    <source>
        <dbReference type="PROSITE" id="PS50108"/>
    </source>
</evidence>
<evidence type="ECO:0000259" key="22">
    <source>
        <dbReference type="PROSITE" id="PS50003"/>
    </source>
</evidence>
<keyword evidence="15" id="KW-0460">Magnesium</keyword>
<comment type="similarity">
    <text evidence="3">Belongs to the protein kinase superfamily. AGC Ser/Thr protein kinase family. DMPK subfamily.</text>
</comment>
<feature type="region of interest" description="Disordered" evidence="21">
    <location>
        <begin position="479"/>
        <end position="509"/>
    </location>
</feature>
<evidence type="ECO:0000256" key="8">
    <source>
        <dbReference type="ARBA" id="ARBA00022679"/>
    </source>
</evidence>
<dbReference type="PROSITE" id="PS51285">
    <property type="entry name" value="AGC_KINASE_CTER"/>
    <property type="match status" value="1"/>
</dbReference>
<dbReference type="GO" id="GO:0005524">
    <property type="term" value="F:ATP binding"/>
    <property type="evidence" value="ECO:0007669"/>
    <property type="project" value="UniProtKB-UniRule"/>
</dbReference>
<dbReference type="FunFam" id="2.30.29.30:FF:000032">
    <property type="entry name" value="Non-specific serine/threonine protein kinase"/>
    <property type="match status" value="1"/>
</dbReference>
<dbReference type="InterPro" id="IPR008271">
    <property type="entry name" value="Ser/Thr_kinase_AS"/>
</dbReference>
<proteinExistence type="inferred from homology"/>
<evidence type="ECO:0000259" key="24">
    <source>
        <dbReference type="PROSITE" id="PS50081"/>
    </source>
</evidence>
<feature type="domain" description="CRIB" evidence="25">
    <location>
        <begin position="1989"/>
        <end position="2002"/>
    </location>
</feature>
<dbReference type="SUPFAM" id="SSF56112">
    <property type="entry name" value="Protein kinase-like (PK-like)"/>
    <property type="match status" value="1"/>
</dbReference>
<dbReference type="VEuPathDB" id="VectorBase:AEPI000727"/>